<evidence type="ECO:0000313" key="13">
    <source>
        <dbReference type="Proteomes" id="UP000002320"/>
    </source>
</evidence>
<dbReference type="EMBL" id="DS231848">
    <property type="protein sequence ID" value="EDS36643.1"/>
    <property type="molecule type" value="Genomic_DNA"/>
</dbReference>
<evidence type="ECO:0000256" key="7">
    <source>
        <dbReference type="PIRNR" id="PIRNR000862"/>
    </source>
</evidence>
<feature type="domain" description="AB hydrolase-1" evidence="10">
    <location>
        <begin position="76"/>
        <end position="375"/>
    </location>
</feature>
<dbReference type="HOGENOM" id="CLU_010974_0_3_1"/>
<evidence type="ECO:0000256" key="9">
    <source>
        <dbReference type="SAM" id="SignalP"/>
    </source>
</evidence>
<dbReference type="AlphaFoldDB" id="B0W6G9"/>
<evidence type="ECO:0000313" key="11">
    <source>
        <dbReference type="EMBL" id="EDS36643.1"/>
    </source>
</evidence>
<evidence type="ECO:0000313" key="12">
    <source>
        <dbReference type="EnsemblMetazoa" id="CPIJ002720-PA"/>
    </source>
</evidence>
<dbReference type="Pfam" id="PF00561">
    <property type="entry name" value="Abhydrolase_1"/>
    <property type="match status" value="1"/>
</dbReference>
<feature type="chain" id="PRO_5011407538" description="Lipase" evidence="9">
    <location>
        <begin position="23"/>
        <end position="396"/>
    </location>
</feature>
<organism>
    <name type="scientific">Culex quinquefasciatus</name>
    <name type="common">Southern house mosquito</name>
    <name type="synonym">Culex pungens</name>
    <dbReference type="NCBI Taxonomy" id="7176"/>
    <lineage>
        <taxon>Eukaryota</taxon>
        <taxon>Metazoa</taxon>
        <taxon>Ecdysozoa</taxon>
        <taxon>Arthropoda</taxon>
        <taxon>Hexapoda</taxon>
        <taxon>Insecta</taxon>
        <taxon>Pterygota</taxon>
        <taxon>Neoptera</taxon>
        <taxon>Endopterygota</taxon>
        <taxon>Diptera</taxon>
        <taxon>Nematocera</taxon>
        <taxon>Culicoidea</taxon>
        <taxon>Culicidae</taxon>
        <taxon>Culicinae</taxon>
        <taxon>Culicini</taxon>
        <taxon>Culex</taxon>
        <taxon>Culex</taxon>
    </lineage>
</organism>
<evidence type="ECO:0000256" key="4">
    <source>
        <dbReference type="ARBA" id="ARBA00022963"/>
    </source>
</evidence>
<comment type="similarity">
    <text evidence="1 7">Belongs to the AB hydrolase superfamily. Lipase family.</text>
</comment>
<evidence type="ECO:0000259" key="10">
    <source>
        <dbReference type="Pfam" id="PF00561"/>
    </source>
</evidence>
<name>B0W6G9_CULQU</name>
<feature type="active site" description="Charge relay system" evidence="8">
    <location>
        <position position="371"/>
    </location>
</feature>
<accession>B0W6G9</accession>
<gene>
    <name evidence="12" type="primary">6033914</name>
    <name evidence="11" type="ORF">CpipJ_CPIJ002720</name>
</gene>
<keyword evidence="6" id="KW-0325">Glycoprotein</keyword>
<dbReference type="GO" id="GO:0016788">
    <property type="term" value="F:hydrolase activity, acting on ester bonds"/>
    <property type="evidence" value="ECO:0007669"/>
    <property type="project" value="InterPro"/>
</dbReference>
<dbReference type="InterPro" id="IPR029058">
    <property type="entry name" value="AB_hydrolase_fold"/>
</dbReference>
<dbReference type="PANTHER" id="PTHR11005">
    <property type="entry name" value="LYSOSOMAL ACID LIPASE-RELATED"/>
    <property type="match status" value="1"/>
</dbReference>
<proteinExistence type="inferred from homology"/>
<evidence type="ECO:0000256" key="5">
    <source>
        <dbReference type="ARBA" id="ARBA00023098"/>
    </source>
</evidence>
<dbReference type="VEuPathDB" id="VectorBase:CQUJHB000241"/>
<feature type="active site" description="Nucleophile" evidence="8">
    <location>
        <position position="170"/>
    </location>
</feature>
<dbReference type="InterPro" id="IPR000073">
    <property type="entry name" value="AB_hydrolase_1"/>
</dbReference>
<dbReference type="ESTHER" id="culqu-b0w6g9">
    <property type="family name" value="Acidic_Lipase"/>
</dbReference>
<dbReference type="KEGG" id="cqu:CpipJ_CPIJ002720"/>
<dbReference type="InterPro" id="IPR025483">
    <property type="entry name" value="Lipase_euk"/>
</dbReference>
<dbReference type="GO" id="GO:0016042">
    <property type="term" value="P:lipid catabolic process"/>
    <property type="evidence" value="ECO:0007669"/>
    <property type="project" value="UniProtKB-KW"/>
</dbReference>
<evidence type="ECO:0000256" key="8">
    <source>
        <dbReference type="PIRSR" id="PIRSR000862-1"/>
    </source>
</evidence>
<dbReference type="STRING" id="7176.B0W6G9"/>
<sequence length="396" mass="45712">MYNTSWWLIVPLIFTAAGIQSSQRDDEDAELLVNFQPKLIVKYGYKVEDHTVITEDGYVLKVFQMPPRQRSCIKKKPVLLVHGLLSSSADYVFGGPNSSLAYLLADNCYDVWLANMRGSRYSREHLRLPVQSKEYWDFSWHEMGQYDLPAIIDLVLNATNFNKLFYIGHSQGVTEYFVMASVRPEYNNKIALMTGLSPAVAQTRFRSPILSFACNYAYTIKKTLDFYKIYEFLPQSKLYRLFCQTTALYDLCLQIYGLIFGPHPEETDRTLLLRYLANFPQGSSFNQLLHYAQVAASGGRFQWFDYGRKGNLEKYRSSEPPAYNLTASTAPVLIYYGLNDWMVHPKDVQKFSTMLPNLIAAIPVADQNFNHMDFVLAKNVRKVLYDKMLLMLDKYN</sequence>
<keyword evidence="2 9" id="KW-0732">Signal</keyword>
<keyword evidence="13" id="KW-1185">Reference proteome</keyword>
<dbReference type="FunFam" id="3.40.50.1820:FF:000057">
    <property type="entry name" value="Lipase"/>
    <property type="match status" value="1"/>
</dbReference>
<dbReference type="SUPFAM" id="SSF53474">
    <property type="entry name" value="alpha/beta-Hydrolases"/>
    <property type="match status" value="1"/>
</dbReference>
<reference evidence="11" key="1">
    <citation type="submission" date="2007-03" db="EMBL/GenBank/DDBJ databases">
        <title>Annotation of Culex pipiens quinquefasciatus.</title>
        <authorList>
            <consortium name="The Broad Institute Genome Sequencing Platform"/>
            <person name="Atkinson P.W."/>
            <person name="Hemingway J."/>
            <person name="Christensen B.M."/>
            <person name="Higgs S."/>
            <person name="Kodira C."/>
            <person name="Hannick L."/>
            <person name="Megy K."/>
            <person name="O'Leary S."/>
            <person name="Pearson M."/>
            <person name="Haas B.J."/>
            <person name="Mauceli E."/>
            <person name="Wortman J.R."/>
            <person name="Lee N.H."/>
            <person name="Guigo R."/>
            <person name="Stanke M."/>
            <person name="Alvarado L."/>
            <person name="Amedeo P."/>
            <person name="Antoine C.H."/>
            <person name="Arensburger P."/>
            <person name="Bidwell S.L."/>
            <person name="Crawford M."/>
            <person name="Camaro F."/>
            <person name="Devon K."/>
            <person name="Engels R."/>
            <person name="Hammond M."/>
            <person name="Howarth C."/>
            <person name="Koehrsen M."/>
            <person name="Lawson D."/>
            <person name="Montgomery P."/>
            <person name="Nene V."/>
            <person name="Nusbaum C."/>
            <person name="Puiu D."/>
            <person name="Romero-Severson J."/>
            <person name="Severson D.W."/>
            <person name="Shumway M."/>
            <person name="Sisk P."/>
            <person name="Stolte C."/>
            <person name="Zeng Q."/>
            <person name="Eisenstadt E."/>
            <person name="Fraser-Liggett C."/>
            <person name="Strausberg R."/>
            <person name="Galagan J."/>
            <person name="Birren B."/>
            <person name="Collins F.H."/>
        </authorList>
    </citation>
    <scope>NUCLEOTIDE SEQUENCE [LARGE SCALE GENOMIC DNA]</scope>
    <source>
        <strain evidence="11">JHB</strain>
    </source>
</reference>
<evidence type="ECO:0000256" key="3">
    <source>
        <dbReference type="ARBA" id="ARBA00022801"/>
    </source>
</evidence>
<dbReference type="EnsemblMetazoa" id="CPIJ002720-RA">
    <property type="protein sequence ID" value="CPIJ002720-PA"/>
    <property type="gene ID" value="CPIJ002720"/>
</dbReference>
<feature type="signal peptide" evidence="9">
    <location>
        <begin position="1"/>
        <end position="22"/>
    </location>
</feature>
<dbReference type="OMA" id="YFANYIC"/>
<evidence type="ECO:0000256" key="2">
    <source>
        <dbReference type="ARBA" id="ARBA00022729"/>
    </source>
</evidence>
<keyword evidence="4 7" id="KW-0442">Lipid degradation</keyword>
<dbReference type="Proteomes" id="UP000002320">
    <property type="component" value="Unassembled WGS sequence"/>
</dbReference>
<protein>
    <recommendedName>
        <fullName evidence="7">Lipase</fullName>
    </recommendedName>
</protein>
<dbReference type="InParanoid" id="B0W6G9"/>
<keyword evidence="5" id="KW-0443">Lipid metabolism</keyword>
<dbReference type="OrthoDB" id="9974421at2759"/>
<dbReference type="VEuPathDB" id="VectorBase:CPIJ002720"/>
<evidence type="ECO:0000256" key="1">
    <source>
        <dbReference type="ARBA" id="ARBA00010701"/>
    </source>
</evidence>
<reference evidence="12" key="2">
    <citation type="submission" date="2020-05" db="UniProtKB">
        <authorList>
            <consortium name="EnsemblMetazoa"/>
        </authorList>
    </citation>
    <scope>IDENTIFICATION</scope>
    <source>
        <strain evidence="12">JHB</strain>
    </source>
</reference>
<keyword evidence="3 7" id="KW-0378">Hydrolase</keyword>
<feature type="active site" description="Charge relay system" evidence="8">
    <location>
        <position position="340"/>
    </location>
</feature>
<dbReference type="PIRSF" id="PIRSF000862">
    <property type="entry name" value="Steryl_ester_lip"/>
    <property type="match status" value="1"/>
</dbReference>
<dbReference type="Gene3D" id="3.40.50.1820">
    <property type="entry name" value="alpha/beta hydrolase"/>
    <property type="match status" value="1"/>
</dbReference>
<evidence type="ECO:0000256" key="6">
    <source>
        <dbReference type="ARBA" id="ARBA00023180"/>
    </source>
</evidence>
<dbReference type="eggNOG" id="KOG2624">
    <property type="taxonomic scope" value="Eukaryota"/>
</dbReference>